<dbReference type="NCBIfam" id="TIGR01549">
    <property type="entry name" value="HAD-SF-IA-v1"/>
    <property type="match status" value="1"/>
</dbReference>
<evidence type="ECO:0000313" key="1">
    <source>
        <dbReference type="EMBL" id="GFO94708.1"/>
    </source>
</evidence>
<dbReference type="NCBIfam" id="TIGR01509">
    <property type="entry name" value="HAD-SF-IA-v3"/>
    <property type="match status" value="1"/>
</dbReference>
<accession>A0AAI9K5E0</accession>
<protein>
    <submittedName>
        <fullName evidence="1">Phosphorylated carbohydrates phosphatase</fullName>
    </submittedName>
</protein>
<dbReference type="InterPro" id="IPR006439">
    <property type="entry name" value="HAD-SF_hydro_IA"/>
</dbReference>
<dbReference type="RefSeq" id="WP_055222424.1">
    <property type="nucleotide sequence ID" value="NZ_BLYL01000009.1"/>
</dbReference>
<dbReference type="SUPFAM" id="SSF56784">
    <property type="entry name" value="HAD-like"/>
    <property type="match status" value="1"/>
</dbReference>
<dbReference type="SFLD" id="SFLDG01129">
    <property type="entry name" value="C1.5:_HAD__Beta-PGM__Phosphata"/>
    <property type="match status" value="1"/>
</dbReference>
<dbReference type="InterPro" id="IPR023214">
    <property type="entry name" value="HAD_sf"/>
</dbReference>
<dbReference type="Gene3D" id="1.10.150.240">
    <property type="entry name" value="Putative phosphatase, domain 2"/>
    <property type="match status" value="1"/>
</dbReference>
<dbReference type="Proteomes" id="UP000660047">
    <property type="component" value="Unassembled WGS sequence"/>
</dbReference>
<dbReference type="InterPro" id="IPR036412">
    <property type="entry name" value="HAD-like_sf"/>
</dbReference>
<dbReference type="AlphaFoldDB" id="A0AAI9K5E0"/>
<dbReference type="SFLD" id="SFLDG01135">
    <property type="entry name" value="C1.5.6:_HAD__Beta-PGM__Phospha"/>
    <property type="match status" value="1"/>
</dbReference>
<name>A0AAI9K5E0_9FIRM</name>
<reference evidence="1" key="1">
    <citation type="submission" date="2020-06" db="EMBL/GenBank/DDBJ databases">
        <title>Characterization of fructooligosaccharide metabolism and fructooligosaccharide-degrading enzymes in human commensal butyrate producers.</title>
        <authorList>
            <person name="Tanno H."/>
            <person name="Fujii T."/>
            <person name="Hirano K."/>
            <person name="Maeno S."/>
            <person name="Tonozuka T."/>
            <person name="Sakamoto M."/>
            <person name="Ohkuma M."/>
            <person name="Tochio T."/>
            <person name="Endo A."/>
        </authorList>
    </citation>
    <scope>NUCLEOTIDE SEQUENCE</scope>
    <source>
        <strain evidence="1">JCM 31265</strain>
    </source>
</reference>
<dbReference type="Pfam" id="PF00702">
    <property type="entry name" value="Hydrolase"/>
    <property type="match status" value="1"/>
</dbReference>
<dbReference type="Gene3D" id="3.40.50.1000">
    <property type="entry name" value="HAD superfamily/HAD-like"/>
    <property type="match status" value="1"/>
</dbReference>
<comment type="caution">
    <text evidence="1">The sequence shown here is derived from an EMBL/GenBank/DDBJ whole genome shotgun (WGS) entry which is preliminary data.</text>
</comment>
<evidence type="ECO:0000313" key="2">
    <source>
        <dbReference type="Proteomes" id="UP000660047"/>
    </source>
</evidence>
<proteinExistence type="predicted"/>
<gene>
    <name evidence="1" type="ORF">COEU31_17540</name>
</gene>
<dbReference type="PRINTS" id="PR00413">
    <property type="entry name" value="HADHALOGNASE"/>
</dbReference>
<dbReference type="InterPro" id="IPR023198">
    <property type="entry name" value="PGP-like_dom2"/>
</dbReference>
<dbReference type="SFLD" id="SFLDS00003">
    <property type="entry name" value="Haloacid_Dehalogenase"/>
    <property type="match status" value="1"/>
</dbReference>
<dbReference type="EMBL" id="BLYL01000009">
    <property type="protein sequence ID" value="GFO94708.1"/>
    <property type="molecule type" value="Genomic_DNA"/>
</dbReference>
<dbReference type="PANTHER" id="PTHR18901">
    <property type="entry name" value="2-DEOXYGLUCOSE-6-PHOSPHATE PHOSPHATASE 2"/>
    <property type="match status" value="1"/>
</dbReference>
<organism evidence="1 2">
    <name type="scientific">Coprococcus eutactus</name>
    <dbReference type="NCBI Taxonomy" id="33043"/>
    <lineage>
        <taxon>Bacteria</taxon>
        <taxon>Bacillati</taxon>
        <taxon>Bacillota</taxon>
        <taxon>Clostridia</taxon>
        <taxon>Lachnospirales</taxon>
        <taxon>Lachnospiraceae</taxon>
        <taxon>Coprococcus</taxon>
    </lineage>
</organism>
<sequence length="216" mass="24232">MYRAVVFDMDGVLVDTEKIYRKCWKENGMSIGIPEAQMENVCDRVAGGNKTSNARVFKEIMGEDFDYLAFRQRTMDLFDDHVEKYGIDIKPHVEDTLRFLKEHGVKIALATSTARTRAQQRLDSVGIAGYFDEKVCGDEITHGKPEPDIYLKACGKLGVNPDEAVAVEDSVNGIISASRAGLCTVMVVDLIKPNGITRERAYKTFYDIEDICSLFE</sequence>
<dbReference type="PANTHER" id="PTHR18901:SF38">
    <property type="entry name" value="PSEUDOURIDINE-5'-PHOSPHATASE"/>
    <property type="match status" value="1"/>
</dbReference>